<proteinExistence type="predicted"/>
<dbReference type="Proteomes" id="UP000298327">
    <property type="component" value="Unassembled WGS sequence"/>
</dbReference>
<dbReference type="OrthoDB" id="3271031at2759"/>
<gene>
    <name evidence="2" type="ORF">EVG20_g6225</name>
</gene>
<organism evidence="2 3">
    <name type="scientific">Dentipellis fragilis</name>
    <dbReference type="NCBI Taxonomy" id="205917"/>
    <lineage>
        <taxon>Eukaryota</taxon>
        <taxon>Fungi</taxon>
        <taxon>Dikarya</taxon>
        <taxon>Basidiomycota</taxon>
        <taxon>Agaricomycotina</taxon>
        <taxon>Agaricomycetes</taxon>
        <taxon>Russulales</taxon>
        <taxon>Hericiaceae</taxon>
        <taxon>Dentipellis</taxon>
    </lineage>
</organism>
<name>A0A4Y9YM49_9AGAM</name>
<dbReference type="GO" id="GO:0004672">
    <property type="term" value="F:protein kinase activity"/>
    <property type="evidence" value="ECO:0007669"/>
    <property type="project" value="InterPro"/>
</dbReference>
<dbReference type="Gene3D" id="1.10.510.10">
    <property type="entry name" value="Transferase(Phosphotransferase) domain 1"/>
    <property type="match status" value="1"/>
</dbReference>
<feature type="domain" description="Protein kinase" evidence="1">
    <location>
        <begin position="34"/>
        <end position="275"/>
    </location>
</feature>
<dbReference type="SUPFAM" id="SSF56112">
    <property type="entry name" value="Protein kinase-like (PK-like)"/>
    <property type="match status" value="1"/>
</dbReference>
<evidence type="ECO:0000313" key="3">
    <source>
        <dbReference type="Proteomes" id="UP000298327"/>
    </source>
</evidence>
<sequence>MPTLLNLHLPDQSTPIHVRSITDVSSLDGKILTFRDTTFLAYNSCTVYKGKLHISGSTVDKDAVCKLTRNNREVTAQMENEVAIYNEQLKGLQDSVVPVYYGLYKGSYERDRRVTEFLCIILEHCGTPINVEFGRLSAPLKYVAPDSSDLDFCLIFAPRLKIIDCMVDIHKAGVRHGGLWERKVLITPGGDAVRIIDFGLASVHQCRRRLKMGINHYVPLKGDFGCDELYEIGEALDIWTSRMYCTPSQLRLTHDMHILYFYDQMFVTRPPRRLN</sequence>
<evidence type="ECO:0000313" key="2">
    <source>
        <dbReference type="EMBL" id="TFY63646.1"/>
    </source>
</evidence>
<dbReference type="InterPro" id="IPR000719">
    <property type="entry name" value="Prot_kinase_dom"/>
</dbReference>
<dbReference type="GO" id="GO:0005524">
    <property type="term" value="F:ATP binding"/>
    <property type="evidence" value="ECO:0007669"/>
    <property type="project" value="InterPro"/>
</dbReference>
<evidence type="ECO:0000259" key="1">
    <source>
        <dbReference type="PROSITE" id="PS50011"/>
    </source>
</evidence>
<dbReference type="PROSITE" id="PS50011">
    <property type="entry name" value="PROTEIN_KINASE_DOM"/>
    <property type="match status" value="1"/>
</dbReference>
<dbReference type="InterPro" id="IPR011009">
    <property type="entry name" value="Kinase-like_dom_sf"/>
</dbReference>
<dbReference type="STRING" id="205917.A0A4Y9YM49"/>
<keyword evidence="3" id="KW-1185">Reference proteome</keyword>
<protein>
    <recommendedName>
        <fullName evidence="1">Protein kinase domain-containing protein</fullName>
    </recommendedName>
</protein>
<dbReference type="EMBL" id="SEOQ01000406">
    <property type="protein sequence ID" value="TFY63646.1"/>
    <property type="molecule type" value="Genomic_DNA"/>
</dbReference>
<dbReference type="AlphaFoldDB" id="A0A4Y9YM49"/>
<accession>A0A4Y9YM49</accession>
<reference evidence="2 3" key="1">
    <citation type="submission" date="2019-02" db="EMBL/GenBank/DDBJ databases">
        <title>Genome sequencing of the rare red list fungi Dentipellis fragilis.</title>
        <authorList>
            <person name="Buettner E."/>
            <person name="Kellner H."/>
        </authorList>
    </citation>
    <scope>NUCLEOTIDE SEQUENCE [LARGE SCALE GENOMIC DNA]</scope>
    <source>
        <strain evidence="2 3">DSM 105465</strain>
    </source>
</reference>
<comment type="caution">
    <text evidence="2">The sequence shown here is derived from an EMBL/GenBank/DDBJ whole genome shotgun (WGS) entry which is preliminary data.</text>
</comment>